<dbReference type="Proteomes" id="UP001328107">
    <property type="component" value="Unassembled WGS sequence"/>
</dbReference>
<reference evidence="2" key="1">
    <citation type="submission" date="2022-10" db="EMBL/GenBank/DDBJ databases">
        <title>Genome assembly of Pristionchus species.</title>
        <authorList>
            <person name="Yoshida K."/>
            <person name="Sommer R.J."/>
        </authorList>
    </citation>
    <scope>NUCLEOTIDE SEQUENCE [LARGE SCALE GENOMIC DNA]</scope>
    <source>
        <strain evidence="2">RS5460</strain>
    </source>
</reference>
<dbReference type="AlphaFoldDB" id="A0AAN5C6D1"/>
<accession>A0AAN5C6D1</accession>
<organism evidence="1 2">
    <name type="scientific">Pristionchus mayeri</name>
    <dbReference type="NCBI Taxonomy" id="1317129"/>
    <lineage>
        <taxon>Eukaryota</taxon>
        <taxon>Metazoa</taxon>
        <taxon>Ecdysozoa</taxon>
        <taxon>Nematoda</taxon>
        <taxon>Chromadorea</taxon>
        <taxon>Rhabditida</taxon>
        <taxon>Rhabditina</taxon>
        <taxon>Diplogasteromorpha</taxon>
        <taxon>Diplogasteroidea</taxon>
        <taxon>Neodiplogasteridae</taxon>
        <taxon>Pristionchus</taxon>
    </lineage>
</organism>
<feature type="non-terminal residue" evidence="1">
    <location>
        <position position="1"/>
    </location>
</feature>
<keyword evidence="2" id="KW-1185">Reference proteome</keyword>
<dbReference type="EMBL" id="BTRK01000001">
    <property type="protein sequence ID" value="GMR32375.1"/>
    <property type="molecule type" value="Genomic_DNA"/>
</dbReference>
<proteinExistence type="predicted"/>
<sequence length="77" mass="9241">EVSVDCDAKNGTLHSRQRRIWEDFESCIHVDERSTSLQKDHWRRLRRRLHPQCPVRQCLLQLREYCTHTENLTAGPE</sequence>
<evidence type="ECO:0000313" key="2">
    <source>
        <dbReference type="Proteomes" id="UP001328107"/>
    </source>
</evidence>
<protein>
    <submittedName>
        <fullName evidence="1">Uncharacterized protein</fullName>
    </submittedName>
</protein>
<comment type="caution">
    <text evidence="1">The sequence shown here is derived from an EMBL/GenBank/DDBJ whole genome shotgun (WGS) entry which is preliminary data.</text>
</comment>
<gene>
    <name evidence="1" type="ORF">PMAYCL1PPCAC_02570</name>
</gene>
<evidence type="ECO:0000313" key="1">
    <source>
        <dbReference type="EMBL" id="GMR32375.1"/>
    </source>
</evidence>
<name>A0AAN5C6D1_9BILA</name>
<feature type="non-terminal residue" evidence="1">
    <location>
        <position position="77"/>
    </location>
</feature>